<organism evidence="11 12">
    <name type="scientific">Pedobacter aquae</name>
    <dbReference type="NCBI Taxonomy" id="2605747"/>
    <lineage>
        <taxon>Bacteria</taxon>
        <taxon>Pseudomonadati</taxon>
        <taxon>Bacteroidota</taxon>
        <taxon>Sphingobacteriia</taxon>
        <taxon>Sphingobacteriales</taxon>
        <taxon>Sphingobacteriaceae</taxon>
        <taxon>Pedobacter</taxon>
    </lineage>
</organism>
<evidence type="ECO:0000256" key="3">
    <source>
        <dbReference type="ARBA" id="ARBA00022475"/>
    </source>
</evidence>
<dbReference type="PANTHER" id="PTHR38686">
    <property type="entry name" value="APOLIPOPROTEIN N-ACYLTRANSFERASE"/>
    <property type="match status" value="1"/>
</dbReference>
<feature type="transmembrane region" description="Helical" evidence="9">
    <location>
        <begin position="55"/>
        <end position="75"/>
    </location>
</feature>
<sequence>MKKHIQYALISAIILFIAWPPIPYTSLLLLIGFFPLLVAIENINKSDTKQKGKKVFITAGLTFLLWNTASIYWIWNASPEGSIVAYVLGALLMTFSFFCYHKLKNITKPIVADIALLGFWISYEYLHQSWDLNFPWMTLGNGFASSPQFIQWYEYTGVYGGSLWILGSNILLFNIWKQLKNSEKQQKNTFKLLAGLACWVLIPIGFSTLTYMNYEEENNPAHVVVVQPNIDPYAKYESYTTNQQLDHLIALSTKAAKVSTEFIIWPETAIPEYVNEDYIRQGNIFYRLQQFMQPYANATLITGAETYLTYQNPKTKTAKFNAQSNEYWDSFNTAVAIENSAKVQFYHKSKLVPGVEKMPFINALAFLKPVFAKFGGTTGGYGYQDEPSVLFSQSGIGVAPVICYESIWGNWVAGYVKKEAQFIAIITNDGWWGNTSGKDQHLHYARLRAVETRRWVARSANTGISGFINQRGDLVQQTSWWQPAVITQDINLNSELTFYVKHPDIIVYPFLLIGIFGLLYLLTQKIRNKAAKPSA</sequence>
<dbReference type="Gene3D" id="3.60.110.10">
    <property type="entry name" value="Carbon-nitrogen hydrolase"/>
    <property type="match status" value="1"/>
</dbReference>
<dbReference type="GO" id="GO:0042158">
    <property type="term" value="P:lipoprotein biosynthetic process"/>
    <property type="evidence" value="ECO:0007669"/>
    <property type="project" value="UniProtKB-UniRule"/>
</dbReference>
<name>A0A5C0VJ87_9SPHI</name>
<evidence type="ECO:0000256" key="9">
    <source>
        <dbReference type="HAMAP-Rule" id="MF_01148"/>
    </source>
</evidence>
<dbReference type="SUPFAM" id="SSF56317">
    <property type="entry name" value="Carbon-nitrogen hydrolase"/>
    <property type="match status" value="1"/>
</dbReference>
<keyword evidence="6 9" id="KW-1133">Transmembrane helix</keyword>
<keyword evidence="11" id="KW-0449">Lipoprotein</keyword>
<comment type="pathway">
    <text evidence="9">Protein modification; lipoprotein biosynthesis (N-acyl transfer).</text>
</comment>
<comment type="similarity">
    <text evidence="2 9">Belongs to the CN hydrolase family. Apolipoprotein N-acyltransferase subfamily.</text>
</comment>
<comment type="function">
    <text evidence="9">Catalyzes the phospholipid dependent N-acylation of the N-terminal cysteine of apolipoprotein, the last step in lipoprotein maturation.</text>
</comment>
<feature type="transmembrane region" description="Helical" evidence="9">
    <location>
        <begin position="505"/>
        <end position="522"/>
    </location>
</feature>
<keyword evidence="4 9" id="KW-0808">Transferase</keyword>
<feature type="transmembrane region" description="Helical" evidence="9">
    <location>
        <begin position="188"/>
        <end position="212"/>
    </location>
</feature>
<dbReference type="EC" id="2.3.1.269" evidence="9"/>
<dbReference type="NCBIfam" id="TIGR00546">
    <property type="entry name" value="lnt"/>
    <property type="match status" value="1"/>
</dbReference>
<evidence type="ECO:0000256" key="1">
    <source>
        <dbReference type="ARBA" id="ARBA00004651"/>
    </source>
</evidence>
<evidence type="ECO:0000256" key="2">
    <source>
        <dbReference type="ARBA" id="ARBA00010065"/>
    </source>
</evidence>
<feature type="transmembrane region" description="Helical" evidence="9">
    <location>
        <begin position="27"/>
        <end position="43"/>
    </location>
</feature>
<dbReference type="PROSITE" id="PS50263">
    <property type="entry name" value="CN_HYDROLASE"/>
    <property type="match status" value="1"/>
</dbReference>
<dbReference type="UniPathway" id="UPA00666"/>
<dbReference type="EMBL" id="CP043329">
    <property type="protein sequence ID" value="QEK52139.1"/>
    <property type="molecule type" value="Genomic_DNA"/>
</dbReference>
<feature type="transmembrane region" description="Helical" evidence="9">
    <location>
        <begin position="157"/>
        <end position="176"/>
    </location>
</feature>
<dbReference type="GO" id="GO:0005886">
    <property type="term" value="C:plasma membrane"/>
    <property type="evidence" value="ECO:0007669"/>
    <property type="project" value="UniProtKB-SubCell"/>
</dbReference>
<evidence type="ECO:0000313" key="12">
    <source>
        <dbReference type="Proteomes" id="UP000323653"/>
    </source>
</evidence>
<dbReference type="Pfam" id="PF00795">
    <property type="entry name" value="CN_hydrolase"/>
    <property type="match status" value="1"/>
</dbReference>
<dbReference type="InterPro" id="IPR003010">
    <property type="entry name" value="C-N_Hydrolase"/>
</dbReference>
<dbReference type="PANTHER" id="PTHR38686:SF1">
    <property type="entry name" value="APOLIPOPROTEIN N-ACYLTRANSFERASE"/>
    <property type="match status" value="1"/>
</dbReference>
<dbReference type="InterPro" id="IPR045378">
    <property type="entry name" value="LNT_N"/>
</dbReference>
<dbReference type="HAMAP" id="MF_01148">
    <property type="entry name" value="Lnt"/>
    <property type="match status" value="1"/>
</dbReference>
<evidence type="ECO:0000256" key="7">
    <source>
        <dbReference type="ARBA" id="ARBA00023136"/>
    </source>
</evidence>
<dbReference type="AlphaFoldDB" id="A0A5C0VJ87"/>
<dbReference type="GO" id="GO:0016410">
    <property type="term" value="F:N-acyltransferase activity"/>
    <property type="evidence" value="ECO:0007669"/>
    <property type="project" value="UniProtKB-UniRule"/>
</dbReference>
<keyword evidence="8 9" id="KW-0012">Acyltransferase</keyword>
<dbReference type="RefSeq" id="WP_149074974.1">
    <property type="nucleotide sequence ID" value="NZ_CP043329.1"/>
</dbReference>
<evidence type="ECO:0000256" key="8">
    <source>
        <dbReference type="ARBA" id="ARBA00023315"/>
    </source>
</evidence>
<feature type="transmembrane region" description="Helical" evidence="9">
    <location>
        <begin position="110"/>
        <end position="126"/>
    </location>
</feature>
<feature type="domain" description="CN hydrolase" evidence="10">
    <location>
        <begin position="226"/>
        <end position="492"/>
    </location>
</feature>
<dbReference type="InterPro" id="IPR004563">
    <property type="entry name" value="Apolipo_AcylTrfase"/>
</dbReference>
<accession>A0A5C0VJ87</accession>
<gene>
    <name evidence="9 11" type="primary">lnt</name>
    <name evidence="11" type="ORF">FYC62_11185</name>
</gene>
<dbReference type="KEGG" id="pej:FYC62_11185"/>
<protein>
    <recommendedName>
        <fullName evidence="9">Apolipoprotein N-acyltransferase</fullName>
        <shortName evidence="9">ALP N-acyltransferase</shortName>
        <ecNumber evidence="9">2.3.1.269</ecNumber>
    </recommendedName>
</protein>
<reference evidence="11 12" key="1">
    <citation type="submission" date="2019-08" db="EMBL/GenBank/DDBJ databases">
        <title>Pedobacter sp. nov., isolated from Han river, South Korea.</title>
        <authorList>
            <person name="Lee D.-H."/>
            <person name="Kim Y.-S."/>
            <person name="Hwang E.-M."/>
            <person name="Le Tran T.C."/>
            <person name="Cha C.-J."/>
        </authorList>
    </citation>
    <scope>NUCLEOTIDE SEQUENCE [LARGE SCALE GENOMIC DNA]</scope>
    <source>
        <strain evidence="11 12">CJ43</strain>
    </source>
</reference>
<keyword evidence="12" id="KW-1185">Reference proteome</keyword>
<keyword evidence="5 9" id="KW-0812">Transmembrane</keyword>
<evidence type="ECO:0000313" key="11">
    <source>
        <dbReference type="EMBL" id="QEK52139.1"/>
    </source>
</evidence>
<feature type="transmembrane region" description="Helical" evidence="9">
    <location>
        <begin position="81"/>
        <end position="98"/>
    </location>
</feature>
<feature type="transmembrane region" description="Helical" evidence="9">
    <location>
        <begin position="5"/>
        <end position="21"/>
    </location>
</feature>
<evidence type="ECO:0000256" key="5">
    <source>
        <dbReference type="ARBA" id="ARBA00022692"/>
    </source>
</evidence>
<dbReference type="InterPro" id="IPR036526">
    <property type="entry name" value="C-N_Hydrolase_sf"/>
</dbReference>
<keyword evidence="7 9" id="KW-0472">Membrane</keyword>
<dbReference type="CDD" id="cd07571">
    <property type="entry name" value="ALP_N-acyl_transferase"/>
    <property type="match status" value="1"/>
</dbReference>
<dbReference type="Proteomes" id="UP000323653">
    <property type="component" value="Chromosome"/>
</dbReference>
<evidence type="ECO:0000259" key="10">
    <source>
        <dbReference type="PROSITE" id="PS50263"/>
    </source>
</evidence>
<comment type="subcellular location">
    <subcellularLocation>
        <location evidence="1 9">Cell membrane</location>
        <topology evidence="1 9">Multi-pass membrane protein</topology>
    </subcellularLocation>
</comment>
<evidence type="ECO:0000256" key="4">
    <source>
        <dbReference type="ARBA" id="ARBA00022679"/>
    </source>
</evidence>
<dbReference type="Pfam" id="PF20154">
    <property type="entry name" value="LNT_N"/>
    <property type="match status" value="1"/>
</dbReference>
<proteinExistence type="inferred from homology"/>
<comment type="catalytic activity">
    <reaction evidence="9">
        <text>N-terminal S-1,2-diacyl-sn-glyceryl-L-cysteinyl-[lipoprotein] + a glycerophospholipid = N-acyl-S-1,2-diacyl-sn-glyceryl-L-cysteinyl-[lipoprotein] + a 2-acyl-sn-glycero-3-phospholipid + H(+)</text>
        <dbReference type="Rhea" id="RHEA:48228"/>
        <dbReference type="Rhea" id="RHEA-COMP:14681"/>
        <dbReference type="Rhea" id="RHEA-COMP:14684"/>
        <dbReference type="ChEBI" id="CHEBI:15378"/>
        <dbReference type="ChEBI" id="CHEBI:136912"/>
        <dbReference type="ChEBI" id="CHEBI:140656"/>
        <dbReference type="ChEBI" id="CHEBI:140657"/>
        <dbReference type="ChEBI" id="CHEBI:140660"/>
        <dbReference type="EC" id="2.3.1.269"/>
    </reaction>
</comment>
<evidence type="ECO:0000256" key="6">
    <source>
        <dbReference type="ARBA" id="ARBA00022989"/>
    </source>
</evidence>
<keyword evidence="3 9" id="KW-1003">Cell membrane</keyword>